<dbReference type="PROSITE" id="PS50879">
    <property type="entry name" value="RNASE_H_1"/>
    <property type="match status" value="1"/>
</dbReference>
<name>A0A0L6Z8T9_9CLOT</name>
<dbReference type="InterPro" id="IPR002156">
    <property type="entry name" value="RNaseH_domain"/>
</dbReference>
<evidence type="ECO:0000259" key="1">
    <source>
        <dbReference type="PROSITE" id="PS50879"/>
    </source>
</evidence>
<dbReference type="Pfam" id="PF00075">
    <property type="entry name" value="RNase_H"/>
    <property type="match status" value="1"/>
</dbReference>
<dbReference type="GO" id="GO:0004523">
    <property type="term" value="F:RNA-DNA hybrid ribonuclease activity"/>
    <property type="evidence" value="ECO:0007669"/>
    <property type="project" value="InterPro"/>
</dbReference>
<dbReference type="Gene3D" id="3.40.970.10">
    <property type="entry name" value="Ribonuclease H1, N-terminal domain"/>
    <property type="match status" value="1"/>
</dbReference>
<dbReference type="GO" id="GO:0003676">
    <property type="term" value="F:nucleic acid binding"/>
    <property type="evidence" value="ECO:0007669"/>
    <property type="project" value="InterPro"/>
</dbReference>
<feature type="domain" description="RNase H type-1" evidence="1">
    <location>
        <begin position="71"/>
        <end position="211"/>
    </location>
</feature>
<evidence type="ECO:0000313" key="2">
    <source>
        <dbReference type="EMBL" id="KOA19385.1"/>
    </source>
</evidence>
<protein>
    <submittedName>
        <fullName evidence="2">RNase H</fullName>
    </submittedName>
</protein>
<reference evidence="3" key="1">
    <citation type="submission" date="2015-08" db="EMBL/GenBank/DDBJ databases">
        <title>Genome sequence of the strict anaerobe Clostridium homopropionicum LuHBu1 (DSM 5847T).</title>
        <authorList>
            <person name="Poehlein A."/>
            <person name="Beck M."/>
            <person name="Schiel-Bengelsdorf B."/>
            <person name="Bengelsdorf F.R."/>
            <person name="Daniel R."/>
            <person name="Duerre P."/>
        </authorList>
    </citation>
    <scope>NUCLEOTIDE SEQUENCE [LARGE SCALE GENOMIC DNA]</scope>
    <source>
        <strain evidence="3">DSM 5847</strain>
    </source>
</reference>
<dbReference type="RefSeq" id="WP_052221698.1">
    <property type="nucleotide sequence ID" value="NZ_LHUR01000024.1"/>
</dbReference>
<dbReference type="InterPro" id="IPR012337">
    <property type="entry name" value="RNaseH-like_sf"/>
</dbReference>
<keyword evidence="3" id="KW-1185">Reference proteome</keyword>
<organism evidence="2 3">
    <name type="scientific">Clostridium homopropionicum DSM 5847</name>
    <dbReference type="NCBI Taxonomy" id="1121318"/>
    <lineage>
        <taxon>Bacteria</taxon>
        <taxon>Bacillati</taxon>
        <taxon>Bacillota</taxon>
        <taxon>Clostridia</taxon>
        <taxon>Eubacteriales</taxon>
        <taxon>Clostridiaceae</taxon>
        <taxon>Clostridium</taxon>
    </lineage>
</organism>
<dbReference type="PATRIC" id="fig|1121318.3.peg.2184"/>
<comment type="caution">
    <text evidence="2">The sequence shown here is derived from an EMBL/GenBank/DDBJ whole genome shotgun (WGS) entry which is preliminary data.</text>
</comment>
<sequence>MAKKFYAIKEGFDFQNKCRVENMIVDTWDECVKYVKGAKGSKYKSFSNILQAKEYLNAGASMVTKQQDEYPKDIPLFYVDGSYNELTERYSYAFVAVKEEVIIEVKNGASEDNSFKAIRQIAGELEASIKAIEYSIEKGYKDIIILHDYVGVCYHATGEWERKEESSKRYYDKYNKLIKENGININFIKVNSHTGNLFNEITDEFAKAAINVNLKGETKKYLKSNCIKVLNNNIKNAFKDIVGEELIENIVVCQ</sequence>
<dbReference type="InterPro" id="IPR009027">
    <property type="entry name" value="Ribosomal_bL9/RNase_H1_N"/>
</dbReference>
<dbReference type="CDD" id="cd09277">
    <property type="entry name" value="RNase_HI_bacteria_like"/>
    <property type="match status" value="1"/>
</dbReference>
<gene>
    <name evidence="2" type="ORF">CLHOM_21760</name>
</gene>
<dbReference type="SUPFAM" id="SSF53098">
    <property type="entry name" value="Ribonuclease H-like"/>
    <property type="match status" value="1"/>
</dbReference>
<dbReference type="Proteomes" id="UP000037043">
    <property type="component" value="Unassembled WGS sequence"/>
</dbReference>
<evidence type="ECO:0000313" key="3">
    <source>
        <dbReference type="Proteomes" id="UP000037043"/>
    </source>
</evidence>
<dbReference type="InterPro" id="IPR011320">
    <property type="entry name" value="RNase_H1_N"/>
</dbReference>
<accession>A0A0L6Z8T9</accession>
<dbReference type="InterPro" id="IPR036397">
    <property type="entry name" value="RNaseH_sf"/>
</dbReference>
<dbReference type="EMBL" id="LHUR01000024">
    <property type="protein sequence ID" value="KOA19385.1"/>
    <property type="molecule type" value="Genomic_DNA"/>
</dbReference>
<proteinExistence type="predicted"/>
<dbReference type="Pfam" id="PF01693">
    <property type="entry name" value="Cauli_VI"/>
    <property type="match status" value="1"/>
</dbReference>
<dbReference type="STRING" id="36844.SAMN04488501_11324"/>
<dbReference type="SUPFAM" id="SSF55658">
    <property type="entry name" value="L9 N-domain-like"/>
    <property type="match status" value="1"/>
</dbReference>
<dbReference type="AlphaFoldDB" id="A0A0L6Z8T9"/>
<dbReference type="InterPro" id="IPR037056">
    <property type="entry name" value="RNase_H1_N_sf"/>
</dbReference>
<dbReference type="Gene3D" id="3.30.420.10">
    <property type="entry name" value="Ribonuclease H-like superfamily/Ribonuclease H"/>
    <property type="match status" value="1"/>
</dbReference>